<dbReference type="EMBL" id="KE525346">
    <property type="protein sequence ID" value="KFB49583.1"/>
    <property type="molecule type" value="Genomic_DNA"/>
</dbReference>
<feature type="compositionally biased region" description="Basic and acidic residues" evidence="1">
    <location>
        <begin position="139"/>
        <end position="151"/>
    </location>
</feature>
<reference evidence="3" key="2">
    <citation type="submission" date="2020-05" db="UniProtKB">
        <authorList>
            <consortium name="EnsemblMetazoa"/>
        </authorList>
    </citation>
    <scope>IDENTIFICATION</scope>
</reference>
<keyword evidence="4" id="KW-1185">Reference proteome</keyword>
<protein>
    <submittedName>
        <fullName evidence="2 3">Cell wall protein AWA1-like protein</fullName>
    </submittedName>
</protein>
<proteinExistence type="predicted"/>
<dbReference type="VEuPathDB" id="VectorBase:ASIC017595"/>
<evidence type="ECO:0000256" key="1">
    <source>
        <dbReference type="SAM" id="MobiDB-lite"/>
    </source>
</evidence>
<gene>
    <name evidence="2" type="ORF">ZHAS_00017595</name>
</gene>
<accession>A0A084WH89</accession>
<sequence length="165" mass="18165">MSNVCRLPVARYSHSLYSLPRDKCGSMSPERHRRLRRAHGTALPIRETMANPRSRDRNLPPPAPEPSEHRSIAMPRPIIIHVHRPEHPDRPGRALEADPLSRSVSTRGSLQGCPRLGSLPEEKVRLRPKGCARGPPVEVKGEKAPEAKRGAPEGPVWTEGGGSEA</sequence>
<feature type="region of interest" description="Disordered" evidence="1">
    <location>
        <begin position="47"/>
        <end position="165"/>
    </location>
</feature>
<dbReference type="EMBL" id="ATLV01023795">
    <property type="status" value="NOT_ANNOTATED_CDS"/>
    <property type="molecule type" value="Genomic_DNA"/>
</dbReference>
<organism evidence="2">
    <name type="scientific">Anopheles sinensis</name>
    <name type="common">Mosquito</name>
    <dbReference type="NCBI Taxonomy" id="74873"/>
    <lineage>
        <taxon>Eukaryota</taxon>
        <taxon>Metazoa</taxon>
        <taxon>Ecdysozoa</taxon>
        <taxon>Arthropoda</taxon>
        <taxon>Hexapoda</taxon>
        <taxon>Insecta</taxon>
        <taxon>Pterygota</taxon>
        <taxon>Neoptera</taxon>
        <taxon>Endopterygota</taxon>
        <taxon>Diptera</taxon>
        <taxon>Nematocera</taxon>
        <taxon>Culicoidea</taxon>
        <taxon>Culicidae</taxon>
        <taxon>Anophelinae</taxon>
        <taxon>Anopheles</taxon>
    </lineage>
</organism>
<evidence type="ECO:0000313" key="2">
    <source>
        <dbReference type="EMBL" id="KFB49583.1"/>
    </source>
</evidence>
<feature type="compositionally biased region" description="Basic and acidic residues" evidence="1">
    <location>
        <begin position="83"/>
        <end position="96"/>
    </location>
</feature>
<dbReference type="Proteomes" id="UP000030765">
    <property type="component" value="Unassembled WGS sequence"/>
</dbReference>
<evidence type="ECO:0000313" key="3">
    <source>
        <dbReference type="EnsemblMetazoa" id="ASIC017595-PA"/>
    </source>
</evidence>
<reference evidence="2 4" key="1">
    <citation type="journal article" date="2014" name="BMC Genomics">
        <title>Genome sequence of Anopheles sinensis provides insight into genetics basis of mosquito competence for malaria parasites.</title>
        <authorList>
            <person name="Zhou D."/>
            <person name="Zhang D."/>
            <person name="Ding G."/>
            <person name="Shi L."/>
            <person name="Hou Q."/>
            <person name="Ye Y."/>
            <person name="Xu Y."/>
            <person name="Zhou H."/>
            <person name="Xiong C."/>
            <person name="Li S."/>
            <person name="Yu J."/>
            <person name="Hong S."/>
            <person name="Yu X."/>
            <person name="Zou P."/>
            <person name="Chen C."/>
            <person name="Chang X."/>
            <person name="Wang W."/>
            <person name="Lv Y."/>
            <person name="Sun Y."/>
            <person name="Ma L."/>
            <person name="Shen B."/>
            <person name="Zhu C."/>
        </authorList>
    </citation>
    <scope>NUCLEOTIDE SEQUENCE [LARGE SCALE GENOMIC DNA]</scope>
</reference>
<dbReference type="AlphaFoldDB" id="A0A084WH89"/>
<evidence type="ECO:0000313" key="4">
    <source>
        <dbReference type="Proteomes" id="UP000030765"/>
    </source>
</evidence>
<name>A0A084WH89_ANOSI</name>
<dbReference type="EnsemblMetazoa" id="ASIC017595-RA">
    <property type="protein sequence ID" value="ASIC017595-PA"/>
    <property type="gene ID" value="ASIC017595"/>
</dbReference>